<dbReference type="EMBL" id="HG934468">
    <property type="protein sequence ID" value="CDN31492.1"/>
    <property type="molecule type" value="Genomic_DNA"/>
</dbReference>
<sequence>MVAERLFQQAKLLIENPYLGIKVEIIDDEKVRELISGNYRVVYFIADNEDVLIYLVVHSSMDFNNLPRIKKLYNEQK</sequence>
<dbReference type="InterPro" id="IPR035093">
    <property type="entry name" value="RelE/ParE_toxin_dom_sf"/>
</dbReference>
<accession>A0A060R825</accession>
<protein>
    <recommendedName>
        <fullName evidence="4">Death on curing protein, Doc toxin</fullName>
    </recommendedName>
</protein>
<dbReference type="STRING" id="1433126.BN938_1405"/>
<dbReference type="Proteomes" id="UP000027616">
    <property type="component" value="Chromosome I"/>
</dbReference>
<dbReference type="OrthoDB" id="5574284at2"/>
<dbReference type="HOGENOM" id="CLU_2634224_0_0_10"/>
<keyword evidence="3" id="KW-1185">Reference proteome</keyword>
<gene>
    <name evidence="2" type="ORF">BN938_1405</name>
</gene>
<proteinExistence type="predicted"/>
<dbReference type="Pfam" id="PF05016">
    <property type="entry name" value="ParE_toxin"/>
    <property type="match status" value="1"/>
</dbReference>
<dbReference type="AlphaFoldDB" id="A0A060R825"/>
<dbReference type="KEGG" id="rbc:BN938_1405"/>
<dbReference type="InterPro" id="IPR007712">
    <property type="entry name" value="RelE/ParE_toxin"/>
</dbReference>
<reference evidence="2 3" key="1">
    <citation type="journal article" date="2015" name="Genome Announc.">
        <title>Complete Genome Sequence of the Novel Leech Symbiont Mucinivorans hirudinis M3T.</title>
        <authorList>
            <person name="Nelson M.C."/>
            <person name="Bomar L."/>
            <person name="Graf J."/>
        </authorList>
    </citation>
    <scope>NUCLEOTIDE SEQUENCE [LARGE SCALE GENOMIC DNA]</scope>
    <source>
        <strain evidence="3">M3</strain>
    </source>
</reference>
<keyword evidence="1" id="KW-1277">Toxin-antitoxin system</keyword>
<name>A0A060R825_9BACT</name>
<organism evidence="2 3">
    <name type="scientific">Mucinivorans hirudinis</name>
    <dbReference type="NCBI Taxonomy" id="1433126"/>
    <lineage>
        <taxon>Bacteria</taxon>
        <taxon>Pseudomonadati</taxon>
        <taxon>Bacteroidota</taxon>
        <taxon>Bacteroidia</taxon>
        <taxon>Bacteroidales</taxon>
        <taxon>Rikenellaceae</taxon>
        <taxon>Mucinivorans</taxon>
    </lineage>
</organism>
<evidence type="ECO:0000313" key="2">
    <source>
        <dbReference type="EMBL" id="CDN31492.1"/>
    </source>
</evidence>
<dbReference type="SUPFAM" id="SSF143011">
    <property type="entry name" value="RelE-like"/>
    <property type="match status" value="1"/>
</dbReference>
<evidence type="ECO:0000313" key="3">
    <source>
        <dbReference type="Proteomes" id="UP000027616"/>
    </source>
</evidence>
<evidence type="ECO:0000256" key="1">
    <source>
        <dbReference type="ARBA" id="ARBA00022649"/>
    </source>
</evidence>
<evidence type="ECO:0008006" key="4">
    <source>
        <dbReference type="Google" id="ProtNLM"/>
    </source>
</evidence>
<dbReference type="Gene3D" id="3.30.2310.20">
    <property type="entry name" value="RelE-like"/>
    <property type="match status" value="1"/>
</dbReference>